<sequence>MNTVRYRIKRGEELTQRNLSTMGDRVDFYLVLRGAAR</sequence>
<dbReference type="InterPro" id="IPR042070">
    <property type="entry name" value="PucR_C-HTH_sf"/>
</dbReference>
<name>A0ABV5RYG4_9ACTN</name>
<dbReference type="EMBL" id="JBHMBW010000012">
    <property type="protein sequence ID" value="MFB9624466.1"/>
    <property type="molecule type" value="Genomic_DNA"/>
</dbReference>
<dbReference type="RefSeq" id="WP_344985513.1">
    <property type="nucleotide sequence ID" value="NZ_BAAAXV010000001.1"/>
</dbReference>
<reference evidence="2 3" key="1">
    <citation type="submission" date="2024-09" db="EMBL/GenBank/DDBJ databases">
        <authorList>
            <person name="Sun Q."/>
            <person name="Mori K."/>
        </authorList>
    </citation>
    <scope>NUCLEOTIDE SEQUENCE [LARGE SCALE GENOMIC DNA]</scope>
    <source>
        <strain evidence="2 3">JCM 3143</strain>
    </source>
</reference>
<keyword evidence="3" id="KW-1185">Reference proteome</keyword>
<evidence type="ECO:0000313" key="3">
    <source>
        <dbReference type="Proteomes" id="UP001589532"/>
    </source>
</evidence>
<protein>
    <submittedName>
        <fullName evidence="2">Helix-turn-helix domain-containing protein</fullName>
    </submittedName>
</protein>
<feature type="domain" description="PucR C-terminal helix-turn-helix" evidence="1">
    <location>
        <begin position="2"/>
        <end position="33"/>
    </location>
</feature>
<evidence type="ECO:0000259" key="1">
    <source>
        <dbReference type="Pfam" id="PF13556"/>
    </source>
</evidence>
<comment type="caution">
    <text evidence="2">The sequence shown here is derived from an EMBL/GenBank/DDBJ whole genome shotgun (WGS) entry which is preliminary data.</text>
</comment>
<dbReference type="InterPro" id="IPR025736">
    <property type="entry name" value="PucR_C-HTH_dom"/>
</dbReference>
<dbReference type="Pfam" id="PF13556">
    <property type="entry name" value="HTH_30"/>
    <property type="match status" value="1"/>
</dbReference>
<dbReference type="Proteomes" id="UP001589532">
    <property type="component" value="Unassembled WGS sequence"/>
</dbReference>
<organism evidence="2 3">
    <name type="scientific">Nonomuraea helvata</name>
    <dbReference type="NCBI Taxonomy" id="37484"/>
    <lineage>
        <taxon>Bacteria</taxon>
        <taxon>Bacillati</taxon>
        <taxon>Actinomycetota</taxon>
        <taxon>Actinomycetes</taxon>
        <taxon>Streptosporangiales</taxon>
        <taxon>Streptosporangiaceae</taxon>
        <taxon>Nonomuraea</taxon>
    </lineage>
</organism>
<evidence type="ECO:0000313" key="2">
    <source>
        <dbReference type="EMBL" id="MFB9624466.1"/>
    </source>
</evidence>
<proteinExistence type="predicted"/>
<accession>A0ABV5RYG4</accession>
<dbReference type="Gene3D" id="1.10.10.2840">
    <property type="entry name" value="PucR C-terminal helix-turn-helix domain"/>
    <property type="match status" value="1"/>
</dbReference>
<gene>
    <name evidence="2" type="ORF">ACFFSA_15380</name>
</gene>